<keyword evidence="2" id="KW-0812">Transmembrane</keyword>
<gene>
    <name evidence="3" type="ORF">AB0H04_04765</name>
</gene>
<dbReference type="RefSeq" id="WP_359254446.1">
    <property type="nucleotide sequence ID" value="NZ_JBFAEG010000003.1"/>
</dbReference>
<keyword evidence="2" id="KW-0472">Membrane</keyword>
<comment type="caution">
    <text evidence="3">The sequence shown here is derived from an EMBL/GenBank/DDBJ whole genome shotgun (WGS) entry which is preliminary data.</text>
</comment>
<name>A0ABV3A2M6_9ACTN</name>
<dbReference type="Proteomes" id="UP001551011">
    <property type="component" value="Unassembled WGS sequence"/>
</dbReference>
<feature type="region of interest" description="Disordered" evidence="1">
    <location>
        <begin position="1"/>
        <end position="25"/>
    </location>
</feature>
<protein>
    <recommendedName>
        <fullName evidence="5">Large membrane protein</fullName>
    </recommendedName>
</protein>
<keyword evidence="2" id="KW-1133">Transmembrane helix</keyword>
<keyword evidence="4" id="KW-1185">Reference proteome</keyword>
<evidence type="ECO:0000256" key="2">
    <source>
        <dbReference type="SAM" id="Phobius"/>
    </source>
</evidence>
<organism evidence="3 4">
    <name type="scientific">Streptomyces flaveolus</name>
    <dbReference type="NCBI Taxonomy" id="67297"/>
    <lineage>
        <taxon>Bacteria</taxon>
        <taxon>Bacillati</taxon>
        <taxon>Actinomycetota</taxon>
        <taxon>Actinomycetes</taxon>
        <taxon>Kitasatosporales</taxon>
        <taxon>Streptomycetaceae</taxon>
        <taxon>Streptomyces</taxon>
    </lineage>
</organism>
<evidence type="ECO:0000256" key="1">
    <source>
        <dbReference type="SAM" id="MobiDB-lite"/>
    </source>
</evidence>
<feature type="compositionally biased region" description="Gly residues" evidence="1">
    <location>
        <begin position="515"/>
        <end position="525"/>
    </location>
</feature>
<evidence type="ECO:0000313" key="3">
    <source>
        <dbReference type="EMBL" id="MEU5706188.1"/>
    </source>
</evidence>
<reference evidence="3 4" key="1">
    <citation type="submission" date="2024-06" db="EMBL/GenBank/DDBJ databases">
        <title>The Natural Products Discovery Center: Release of the First 8490 Sequenced Strains for Exploring Actinobacteria Biosynthetic Diversity.</title>
        <authorList>
            <person name="Kalkreuter E."/>
            <person name="Kautsar S.A."/>
            <person name="Yang D."/>
            <person name="Bader C.D."/>
            <person name="Teijaro C.N."/>
            <person name="Fluegel L."/>
            <person name="Davis C.M."/>
            <person name="Simpson J.R."/>
            <person name="Lauterbach L."/>
            <person name="Steele A.D."/>
            <person name="Gui C."/>
            <person name="Meng S."/>
            <person name="Li G."/>
            <person name="Viehrig K."/>
            <person name="Ye F."/>
            <person name="Su P."/>
            <person name="Kiefer A.F."/>
            <person name="Nichols A."/>
            <person name="Cepeda A.J."/>
            <person name="Yan W."/>
            <person name="Fan B."/>
            <person name="Jiang Y."/>
            <person name="Adhikari A."/>
            <person name="Zheng C.-J."/>
            <person name="Schuster L."/>
            <person name="Cowan T.M."/>
            <person name="Smanski M.J."/>
            <person name="Chevrette M.G."/>
            <person name="De Carvalho L.P.S."/>
            <person name="Shen B."/>
        </authorList>
    </citation>
    <scope>NUCLEOTIDE SEQUENCE [LARGE SCALE GENOMIC DNA]</scope>
    <source>
        <strain evidence="3 4">NPDC020594</strain>
    </source>
</reference>
<feature type="transmembrane region" description="Helical" evidence="2">
    <location>
        <begin position="85"/>
        <end position="103"/>
    </location>
</feature>
<evidence type="ECO:0008006" key="5">
    <source>
        <dbReference type="Google" id="ProtNLM"/>
    </source>
</evidence>
<sequence length="525" mass="57381">MASDFLTVPAPSPEPDRPVAARPAADATSNATRLLCAGTYLDPVYRAGVIRELLTHRYRVVAPSYGYDAVPVLAHALAARRLQRLRLAVFAAGAAVTFVLMVTGALSGWTALLAVLWLLWVTAFLRRVVTLQTLTRRLAPPTAGGRRGRGFDGSYPEHPELTPELVDKIRREQSSDGTVIRYGGYKPFVGAGTQVRRWSNAELLIGAPLGVFDGRPGAGPPAAPGATGQEPKRKEVVPFTVEELTAYVADRLTARLRAQARPTQRIEGLAVERSTFTTAVTTLRGVAEPTPEQLDGDWQDVHDTGRSYLCVRVGSWDQELVTTAFVGFDLKGNTLHTEFYSYVLAPVRASFQLVDRLPAALDERLLLKLAWHTLRGTPHSAVRSAAAKAAGAQVLPRLPWTKEKIRLPQPADTSEFGLGRYADALLNRGAVTSVREMATSPRFHVFFQETDTIKYTQIVERQFLHVVRDFLYEHNVDLTEHEARQTNILNNYGHNNSFVHGDNNTTNSGTQSFGGPNGGQGAGSA</sequence>
<accession>A0ABV3A2M6</accession>
<dbReference type="EMBL" id="JBFAEG010000003">
    <property type="protein sequence ID" value="MEU5706188.1"/>
    <property type="molecule type" value="Genomic_DNA"/>
</dbReference>
<proteinExistence type="predicted"/>
<feature type="region of interest" description="Disordered" evidence="1">
    <location>
        <begin position="500"/>
        <end position="525"/>
    </location>
</feature>
<evidence type="ECO:0000313" key="4">
    <source>
        <dbReference type="Proteomes" id="UP001551011"/>
    </source>
</evidence>